<dbReference type="GO" id="GO:0030436">
    <property type="term" value="P:asexual sporulation"/>
    <property type="evidence" value="ECO:0007669"/>
    <property type="project" value="InterPro"/>
</dbReference>
<evidence type="ECO:0000256" key="3">
    <source>
        <dbReference type="SAM" id="Phobius"/>
    </source>
</evidence>
<dbReference type="KEGG" id="tki:TKV_c15350"/>
<feature type="transmembrane region" description="Helical" evidence="3">
    <location>
        <begin position="38"/>
        <end position="56"/>
    </location>
</feature>
<dbReference type="eggNOG" id="ENOG50301AF">
    <property type="taxonomic scope" value="Bacteria"/>
</dbReference>
<feature type="transmembrane region" description="Helical" evidence="3">
    <location>
        <begin position="93"/>
        <end position="114"/>
    </location>
</feature>
<protein>
    <recommendedName>
        <fullName evidence="1">Sporulation sigma-E factor-processing peptidase</fullName>
        <ecNumber evidence="1">3.4.23.-</ecNumber>
    </recommendedName>
    <alternativeName>
        <fullName evidence="1">Membrane-associated aspartic protease</fullName>
    </alternativeName>
    <alternativeName>
        <fullName evidence="1">Stage II sporulation protein GA</fullName>
    </alternativeName>
</protein>
<keyword evidence="1 4" id="KW-0378">Hydrolase</keyword>
<keyword evidence="1" id="KW-0645">Protease</keyword>
<keyword evidence="3" id="KW-0812">Transmembrane</keyword>
<dbReference type="GO" id="GO:0006508">
    <property type="term" value="P:proteolysis"/>
    <property type="evidence" value="ECO:0007669"/>
    <property type="project" value="UniProtKB-KW"/>
</dbReference>
<keyword evidence="5" id="KW-1185">Reference proteome</keyword>
<dbReference type="Proteomes" id="UP000029669">
    <property type="component" value="Chromosome"/>
</dbReference>
<comment type="similarity">
    <text evidence="1">Belongs to the peptidase U4 family.</text>
</comment>
<dbReference type="NCBIfam" id="TIGR02854">
    <property type="entry name" value="spore_II_GA"/>
    <property type="match status" value="1"/>
</dbReference>
<evidence type="ECO:0000313" key="4">
    <source>
        <dbReference type="EMBL" id="AIS52700.1"/>
    </source>
</evidence>
<keyword evidence="1" id="KW-0064">Aspartyl protease</keyword>
<dbReference type="EC" id="3.4.23.-" evidence="1"/>
<keyword evidence="1 3" id="KW-0472">Membrane</keyword>
<dbReference type="GO" id="GO:0004190">
    <property type="term" value="F:aspartic-type endopeptidase activity"/>
    <property type="evidence" value="ECO:0007669"/>
    <property type="project" value="UniProtKB-KW"/>
</dbReference>
<feature type="transmembrane region" description="Helical" evidence="3">
    <location>
        <begin position="120"/>
        <end position="140"/>
    </location>
</feature>
<keyword evidence="1" id="KW-1003">Cell membrane</keyword>
<feature type="transmembrane region" description="Helical" evidence="3">
    <location>
        <begin position="62"/>
        <end position="81"/>
    </location>
</feature>
<dbReference type="GO" id="GO:0005886">
    <property type="term" value="C:plasma membrane"/>
    <property type="evidence" value="ECO:0007669"/>
    <property type="project" value="UniProtKB-SubCell"/>
</dbReference>
<dbReference type="PIRSF" id="PIRSF018571">
    <property type="entry name" value="SpoIIGA"/>
    <property type="match status" value="1"/>
</dbReference>
<dbReference type="STRING" id="2325.TKV_c15350"/>
<comment type="function">
    <text evidence="1">Probable aspartic protease that is responsible for the proteolytic cleavage of the RNA polymerase sigma E factor (SigE/spoIIGB) to yield the active peptide in the mother cell during sporulation. Responds to a signal from the forespore that is triggered by the extracellular signal protein SpoIIR.</text>
</comment>
<dbReference type="AlphaFoldDB" id="A0A097ASA8"/>
<keyword evidence="3" id="KW-1133">Transmembrane helix</keyword>
<dbReference type="HOGENOM" id="CLU_059158_0_0_9"/>
<keyword evidence="1" id="KW-0749">Sporulation</keyword>
<gene>
    <name evidence="4" type="primary">spoIIGA</name>
    <name evidence="4" type="ORF">TKV_c15350</name>
</gene>
<evidence type="ECO:0000256" key="1">
    <source>
        <dbReference type="PIRNR" id="PIRNR018571"/>
    </source>
</evidence>
<proteinExistence type="inferred from homology"/>
<evidence type="ECO:0000313" key="5">
    <source>
        <dbReference type="Proteomes" id="UP000029669"/>
    </source>
</evidence>
<comment type="subcellular location">
    <subcellularLocation>
        <location evidence="1">Cell membrane</location>
    </subcellularLocation>
</comment>
<dbReference type="GO" id="GO:0030435">
    <property type="term" value="P:sporulation resulting in formation of a cellular spore"/>
    <property type="evidence" value="ECO:0007669"/>
    <property type="project" value="UniProtKB-KW"/>
</dbReference>
<sequence length="285" mass="32951">MSPGMVQMYLDVIFFENLIINYVILILTKKFSKRPTNYIKLFLGASVGASYVVLFFLLPYKIIYSVTAKIVLSFLIIYMAFNPKTLKEFLRVLAVFYMISFLIGGAIFALLYMVKFDLNVIVMGFLMAILLLYTNWEYIVRKSRNDKLIYNIRIEVLENHAQIKALLDTGNRLYDPLTKLPVVVVEFRAIKDLLPKTLGNLSEDDIGDFDKVSEMFQEEKWINRLRLIPFMSVGQNKGMMVGFRPDKLVIEEEKKEIRDVIIGVYQSKLNKYGDYAALIAPEILS</sequence>
<feature type="transmembrane region" description="Helical" evidence="3">
    <location>
        <begin position="6"/>
        <end position="26"/>
    </location>
</feature>
<name>A0A097ASA8_THEKI</name>
<feature type="active site" evidence="2">
    <location>
        <position position="168"/>
    </location>
</feature>
<dbReference type="InterPro" id="IPR005081">
    <property type="entry name" value="SpoIIGA"/>
</dbReference>
<dbReference type="Pfam" id="PF03419">
    <property type="entry name" value="Peptidase_U4"/>
    <property type="match status" value="1"/>
</dbReference>
<reference evidence="5" key="1">
    <citation type="journal article" date="2015" name="Genome Announc.">
        <title>Whole-Genome Sequences of 80 Environmental and Clinical Isolates of Burkholderia pseudomallei.</title>
        <authorList>
            <person name="Johnson S.L."/>
            <person name="Baker A.L."/>
            <person name="Chain P.S."/>
            <person name="Currie B.J."/>
            <person name="Daligault H.E."/>
            <person name="Davenport K.W."/>
            <person name="Davis C.B."/>
            <person name="Inglis T.J."/>
            <person name="Kaestli M."/>
            <person name="Koren S."/>
            <person name="Mayo M."/>
            <person name="Merritt A.J."/>
            <person name="Price E.P."/>
            <person name="Sarovich D.S."/>
            <person name="Warner J."/>
            <person name="Rosovitz M.J."/>
        </authorList>
    </citation>
    <scope>NUCLEOTIDE SEQUENCE [LARGE SCALE GENOMIC DNA]</scope>
    <source>
        <strain evidence="5">DSM 2030</strain>
    </source>
</reference>
<evidence type="ECO:0000256" key="2">
    <source>
        <dbReference type="PIRSR" id="PIRSR018571-1"/>
    </source>
</evidence>
<accession>A0A097ASA8</accession>
<dbReference type="EMBL" id="CP009170">
    <property type="protein sequence ID" value="AIS52700.1"/>
    <property type="molecule type" value="Genomic_DNA"/>
</dbReference>
<organism evidence="4 5">
    <name type="scientific">Thermoanaerobacter kivui</name>
    <name type="common">Acetogenium kivui</name>
    <dbReference type="NCBI Taxonomy" id="2325"/>
    <lineage>
        <taxon>Bacteria</taxon>
        <taxon>Bacillati</taxon>
        <taxon>Bacillota</taxon>
        <taxon>Clostridia</taxon>
        <taxon>Thermoanaerobacterales</taxon>
        <taxon>Thermoanaerobacteraceae</taxon>
        <taxon>Thermoanaerobacter</taxon>
    </lineage>
</organism>